<reference evidence="3" key="1">
    <citation type="submission" date="2018-08" db="EMBL/GenBank/DDBJ databases">
        <authorList>
            <person name="Kim S.-J."/>
            <person name="Jung G.-Y."/>
        </authorList>
    </citation>
    <scope>NUCLEOTIDE SEQUENCE [LARGE SCALE GENOMIC DNA]</scope>
    <source>
        <strain evidence="3">GY_G</strain>
    </source>
</reference>
<comment type="caution">
    <text evidence="2">The sequence shown here is derived from an EMBL/GenBank/DDBJ whole genome shotgun (WGS) entry which is preliminary data.</text>
</comment>
<name>A0A371B559_9SPHN</name>
<evidence type="ECO:0000313" key="3">
    <source>
        <dbReference type="Proteomes" id="UP000263833"/>
    </source>
</evidence>
<keyword evidence="1" id="KW-0472">Membrane</keyword>
<evidence type="ECO:0000256" key="1">
    <source>
        <dbReference type="SAM" id="Phobius"/>
    </source>
</evidence>
<protein>
    <submittedName>
        <fullName evidence="2">Uncharacterized protein</fullName>
    </submittedName>
</protein>
<gene>
    <name evidence="2" type="ORF">DXH95_12060</name>
</gene>
<feature type="transmembrane region" description="Helical" evidence="1">
    <location>
        <begin position="69"/>
        <end position="86"/>
    </location>
</feature>
<dbReference type="Proteomes" id="UP000263833">
    <property type="component" value="Unassembled WGS sequence"/>
</dbReference>
<feature type="transmembrane region" description="Helical" evidence="1">
    <location>
        <begin position="38"/>
        <end position="57"/>
    </location>
</feature>
<dbReference type="EMBL" id="QRGP01000002">
    <property type="protein sequence ID" value="RDV02684.1"/>
    <property type="molecule type" value="Genomic_DNA"/>
</dbReference>
<keyword evidence="3" id="KW-1185">Reference proteome</keyword>
<accession>A0A371B559</accession>
<sequence length="108" mass="11835">MFEGHSNELVLLLVGSAFIVGLFGYLHAKRFWEGLPPVLDGFVSAAGFLFVIAAFVFGGRFGGAYNHPHAGRLLAVAAAVIIYRALRTWIGKEQAKYRRVKVKPTEDA</sequence>
<evidence type="ECO:0000313" key="2">
    <source>
        <dbReference type="EMBL" id="RDV02684.1"/>
    </source>
</evidence>
<keyword evidence="1" id="KW-0812">Transmembrane</keyword>
<organism evidence="2 3">
    <name type="scientific">Sphingorhabdus pulchriflava</name>
    <dbReference type="NCBI Taxonomy" id="2292257"/>
    <lineage>
        <taxon>Bacteria</taxon>
        <taxon>Pseudomonadati</taxon>
        <taxon>Pseudomonadota</taxon>
        <taxon>Alphaproteobacteria</taxon>
        <taxon>Sphingomonadales</taxon>
        <taxon>Sphingomonadaceae</taxon>
        <taxon>Sphingorhabdus</taxon>
    </lineage>
</organism>
<dbReference type="AlphaFoldDB" id="A0A371B559"/>
<dbReference type="RefSeq" id="WP_115549785.1">
    <property type="nucleotide sequence ID" value="NZ_QRGP01000002.1"/>
</dbReference>
<proteinExistence type="predicted"/>
<keyword evidence="1" id="KW-1133">Transmembrane helix</keyword>
<dbReference type="OrthoDB" id="7595475at2"/>
<feature type="transmembrane region" description="Helical" evidence="1">
    <location>
        <begin position="6"/>
        <end position="26"/>
    </location>
</feature>